<evidence type="ECO:0000256" key="2">
    <source>
        <dbReference type="ARBA" id="ARBA00023125"/>
    </source>
</evidence>
<dbReference type="AlphaFoldDB" id="A0A418XVE2"/>
<dbReference type="InterPro" id="IPR009057">
    <property type="entry name" value="Homeodomain-like_sf"/>
</dbReference>
<evidence type="ECO:0000256" key="3">
    <source>
        <dbReference type="ARBA" id="ARBA00023163"/>
    </source>
</evidence>
<keyword evidence="3" id="KW-0804">Transcription</keyword>
<dbReference type="Pfam" id="PF00440">
    <property type="entry name" value="TetR_N"/>
    <property type="match status" value="1"/>
</dbReference>
<comment type="caution">
    <text evidence="6">The sequence shown here is derived from an EMBL/GenBank/DDBJ whole genome shotgun (WGS) entry which is preliminary data.</text>
</comment>
<keyword evidence="1" id="KW-0805">Transcription regulation</keyword>
<keyword evidence="2 4" id="KW-0238">DNA-binding</keyword>
<reference evidence="6 7" key="1">
    <citation type="submission" date="2018-09" db="EMBL/GenBank/DDBJ databases">
        <title>Alcanivorax profundi sp. nov., isolated from 1000 m-depth seawater of the Mariana Trench.</title>
        <authorList>
            <person name="Liu J."/>
        </authorList>
    </citation>
    <scope>NUCLEOTIDE SEQUENCE [LARGE SCALE GENOMIC DNA]</scope>
    <source>
        <strain evidence="6 7">MTEO17</strain>
    </source>
</reference>
<dbReference type="SUPFAM" id="SSF46689">
    <property type="entry name" value="Homeodomain-like"/>
    <property type="match status" value="1"/>
</dbReference>
<dbReference type="InterPro" id="IPR023772">
    <property type="entry name" value="DNA-bd_HTH_TetR-type_CS"/>
</dbReference>
<name>A0A418XVE2_9GAMM</name>
<dbReference type="Gene3D" id="1.10.357.10">
    <property type="entry name" value="Tetracycline Repressor, domain 2"/>
    <property type="match status" value="1"/>
</dbReference>
<feature type="DNA-binding region" description="H-T-H motif" evidence="4">
    <location>
        <begin position="34"/>
        <end position="53"/>
    </location>
</feature>
<dbReference type="PANTHER" id="PTHR30055">
    <property type="entry name" value="HTH-TYPE TRANSCRIPTIONAL REGULATOR RUTR"/>
    <property type="match status" value="1"/>
</dbReference>
<dbReference type="GO" id="GO:0000976">
    <property type="term" value="F:transcription cis-regulatory region binding"/>
    <property type="evidence" value="ECO:0007669"/>
    <property type="project" value="TreeGrafter"/>
</dbReference>
<evidence type="ECO:0000313" key="7">
    <source>
        <dbReference type="Proteomes" id="UP000283734"/>
    </source>
</evidence>
<dbReference type="Proteomes" id="UP000283734">
    <property type="component" value="Unassembled WGS sequence"/>
</dbReference>
<evidence type="ECO:0000256" key="4">
    <source>
        <dbReference type="PROSITE-ProRule" id="PRU00335"/>
    </source>
</evidence>
<dbReference type="PANTHER" id="PTHR30055:SF234">
    <property type="entry name" value="HTH-TYPE TRANSCRIPTIONAL REGULATOR BETI"/>
    <property type="match status" value="1"/>
</dbReference>
<dbReference type="GO" id="GO:0003700">
    <property type="term" value="F:DNA-binding transcription factor activity"/>
    <property type="evidence" value="ECO:0007669"/>
    <property type="project" value="TreeGrafter"/>
</dbReference>
<dbReference type="InterPro" id="IPR001647">
    <property type="entry name" value="HTH_TetR"/>
</dbReference>
<evidence type="ECO:0000259" key="5">
    <source>
        <dbReference type="PROSITE" id="PS50977"/>
    </source>
</evidence>
<dbReference type="EMBL" id="QYYA01000004">
    <property type="protein sequence ID" value="RJG16711.1"/>
    <property type="molecule type" value="Genomic_DNA"/>
</dbReference>
<accession>A0A418XVE2</accession>
<sequence>MRKRPQQQRSREMVRALIDATAQVIQQQGLDNTTTARIAEVAGVSVGSLYQYFGDKDGLIEALMESLAEDIGVGLKRLPITDNVDINAMVSSAIRFGFAVLHSRDGLYLELVRNWHRLPTNRVVEVLQQHFMDLARMYFLRHYRDYPIHNLEVRVFIVTNSVLFTMVRYISQHGGMIRESELADELTRMVASYIAEPPASEETVR</sequence>
<keyword evidence="7" id="KW-1185">Reference proteome</keyword>
<dbReference type="PROSITE" id="PS50977">
    <property type="entry name" value="HTH_TETR_2"/>
    <property type="match status" value="1"/>
</dbReference>
<dbReference type="RefSeq" id="WP_119918285.1">
    <property type="nucleotide sequence ID" value="NZ_CAXGPP010000014.1"/>
</dbReference>
<proteinExistence type="predicted"/>
<evidence type="ECO:0000256" key="1">
    <source>
        <dbReference type="ARBA" id="ARBA00023015"/>
    </source>
</evidence>
<gene>
    <name evidence="6" type="ORF">D4A39_12845</name>
</gene>
<dbReference type="OrthoDB" id="9816320at2"/>
<dbReference type="PRINTS" id="PR00455">
    <property type="entry name" value="HTHTETR"/>
</dbReference>
<dbReference type="PROSITE" id="PS01081">
    <property type="entry name" value="HTH_TETR_1"/>
    <property type="match status" value="1"/>
</dbReference>
<protein>
    <submittedName>
        <fullName evidence="6">TetR/AcrR family transcriptional regulator</fullName>
    </submittedName>
</protein>
<evidence type="ECO:0000313" key="6">
    <source>
        <dbReference type="EMBL" id="RJG16711.1"/>
    </source>
</evidence>
<feature type="domain" description="HTH tetR-type" evidence="5">
    <location>
        <begin position="11"/>
        <end position="71"/>
    </location>
</feature>
<organism evidence="6 7">
    <name type="scientific">Alcanivorax profundi</name>
    <dbReference type="NCBI Taxonomy" id="2338368"/>
    <lineage>
        <taxon>Bacteria</taxon>
        <taxon>Pseudomonadati</taxon>
        <taxon>Pseudomonadota</taxon>
        <taxon>Gammaproteobacteria</taxon>
        <taxon>Oceanospirillales</taxon>
        <taxon>Alcanivoracaceae</taxon>
        <taxon>Alcanivorax</taxon>
    </lineage>
</organism>
<dbReference type="InterPro" id="IPR050109">
    <property type="entry name" value="HTH-type_TetR-like_transc_reg"/>
</dbReference>